<dbReference type="VEuPathDB" id="FungiDB:PV09_03595"/>
<gene>
    <name evidence="8" type="ORF">PV09_03595</name>
</gene>
<organism evidence="8 9">
    <name type="scientific">Verruconis gallopava</name>
    <dbReference type="NCBI Taxonomy" id="253628"/>
    <lineage>
        <taxon>Eukaryota</taxon>
        <taxon>Fungi</taxon>
        <taxon>Dikarya</taxon>
        <taxon>Ascomycota</taxon>
        <taxon>Pezizomycotina</taxon>
        <taxon>Dothideomycetes</taxon>
        <taxon>Pleosporomycetidae</taxon>
        <taxon>Venturiales</taxon>
        <taxon>Sympoventuriaceae</taxon>
        <taxon>Verruconis</taxon>
    </lineage>
</organism>
<dbReference type="GO" id="GO:0008202">
    <property type="term" value="P:steroid metabolic process"/>
    <property type="evidence" value="ECO:0007669"/>
    <property type="project" value="TreeGrafter"/>
</dbReference>
<dbReference type="PROSITE" id="PS51387">
    <property type="entry name" value="FAD_PCMH"/>
    <property type="match status" value="1"/>
</dbReference>
<evidence type="ECO:0000256" key="2">
    <source>
        <dbReference type="ARBA" id="ARBA00012405"/>
    </source>
</evidence>
<evidence type="ECO:0000256" key="3">
    <source>
        <dbReference type="ARBA" id="ARBA00022692"/>
    </source>
</evidence>
<dbReference type="InterPro" id="IPR040165">
    <property type="entry name" value="Diminuto-like"/>
</dbReference>
<reference evidence="8 9" key="1">
    <citation type="submission" date="2015-01" db="EMBL/GenBank/DDBJ databases">
        <title>The Genome Sequence of Ochroconis gallopava CBS43764.</title>
        <authorList>
            <consortium name="The Broad Institute Genomics Platform"/>
            <person name="Cuomo C."/>
            <person name="de Hoog S."/>
            <person name="Gorbushina A."/>
            <person name="Stielow B."/>
            <person name="Teixiera M."/>
            <person name="Abouelleil A."/>
            <person name="Chapman S.B."/>
            <person name="Priest M."/>
            <person name="Young S.K."/>
            <person name="Wortman J."/>
            <person name="Nusbaum C."/>
            <person name="Birren B."/>
        </authorList>
    </citation>
    <scope>NUCLEOTIDE SEQUENCE [LARGE SCALE GENOMIC DNA]</scope>
    <source>
        <strain evidence="8 9">CBS 43764</strain>
    </source>
</reference>
<dbReference type="EMBL" id="KN847537">
    <property type="protein sequence ID" value="KIW05738.1"/>
    <property type="molecule type" value="Genomic_DNA"/>
</dbReference>
<keyword evidence="5" id="KW-0560">Oxidoreductase</keyword>
<dbReference type="SUPFAM" id="SSF56176">
    <property type="entry name" value="FAD-binding/transporter-associated domain-like"/>
    <property type="match status" value="1"/>
</dbReference>
<evidence type="ECO:0000256" key="1">
    <source>
        <dbReference type="ARBA" id="ARBA00004167"/>
    </source>
</evidence>
<comment type="subcellular location">
    <subcellularLocation>
        <location evidence="1">Membrane</location>
        <topology evidence="1">Single-pass membrane protein</topology>
    </subcellularLocation>
</comment>
<evidence type="ECO:0000256" key="6">
    <source>
        <dbReference type="ARBA" id="ARBA00023136"/>
    </source>
</evidence>
<keyword evidence="4" id="KW-1133">Transmembrane helix</keyword>
<keyword evidence="9" id="KW-1185">Reference proteome</keyword>
<dbReference type="InterPro" id="IPR016169">
    <property type="entry name" value="FAD-bd_PCMH_sub2"/>
</dbReference>
<keyword evidence="6" id="KW-0472">Membrane</keyword>
<protein>
    <recommendedName>
        <fullName evidence="2">Delta(24)-sterol reductase</fullName>
        <ecNumber evidence="2">1.3.1.72</ecNumber>
    </recommendedName>
</protein>
<dbReference type="RefSeq" id="XP_016215607.1">
    <property type="nucleotide sequence ID" value="XM_016356814.1"/>
</dbReference>
<dbReference type="HOGENOM" id="CLU_025883_0_0_1"/>
<dbReference type="PANTHER" id="PTHR10801">
    <property type="entry name" value="24-DEHYDROCHOLESTEROL REDUCTASE"/>
    <property type="match status" value="1"/>
</dbReference>
<dbReference type="AlphaFoldDB" id="A0A0D2AFI7"/>
<evidence type="ECO:0000256" key="4">
    <source>
        <dbReference type="ARBA" id="ARBA00022989"/>
    </source>
</evidence>
<dbReference type="GO" id="GO:0000246">
    <property type="term" value="F:Delta24(24-1) sterol reductase activity"/>
    <property type="evidence" value="ECO:0007669"/>
    <property type="project" value="TreeGrafter"/>
</dbReference>
<dbReference type="Proteomes" id="UP000053259">
    <property type="component" value="Unassembled WGS sequence"/>
</dbReference>
<dbReference type="Pfam" id="PF01565">
    <property type="entry name" value="FAD_binding_4"/>
    <property type="match status" value="1"/>
</dbReference>
<dbReference type="GO" id="GO:0005737">
    <property type="term" value="C:cytoplasm"/>
    <property type="evidence" value="ECO:0007669"/>
    <property type="project" value="TreeGrafter"/>
</dbReference>
<dbReference type="InParanoid" id="A0A0D2AFI7"/>
<evidence type="ECO:0000259" key="7">
    <source>
        <dbReference type="PROSITE" id="PS51387"/>
    </source>
</evidence>
<dbReference type="STRING" id="253628.A0A0D2AFI7"/>
<dbReference type="GO" id="GO:0071949">
    <property type="term" value="F:FAD binding"/>
    <property type="evidence" value="ECO:0007669"/>
    <property type="project" value="InterPro"/>
</dbReference>
<dbReference type="InterPro" id="IPR006094">
    <property type="entry name" value="Oxid_FAD_bind_N"/>
</dbReference>
<dbReference type="PANTHER" id="PTHR10801:SF0">
    <property type="entry name" value="DELTA(24)-STEROL REDUCTASE"/>
    <property type="match status" value="1"/>
</dbReference>
<evidence type="ECO:0000313" key="8">
    <source>
        <dbReference type="EMBL" id="KIW05738.1"/>
    </source>
</evidence>
<dbReference type="InterPro" id="IPR016166">
    <property type="entry name" value="FAD-bd_PCMH"/>
</dbReference>
<dbReference type="GeneID" id="27311568"/>
<dbReference type="GO" id="GO:0050614">
    <property type="term" value="F:Delta24-sterol reductase activity"/>
    <property type="evidence" value="ECO:0007669"/>
    <property type="project" value="UniProtKB-EC"/>
</dbReference>
<dbReference type="Gene3D" id="3.30.465.10">
    <property type="match status" value="1"/>
</dbReference>
<evidence type="ECO:0000313" key="9">
    <source>
        <dbReference type="Proteomes" id="UP000053259"/>
    </source>
</evidence>
<dbReference type="EC" id="1.3.1.72" evidence="2"/>
<accession>A0A0D2AFI7</accession>
<feature type="domain" description="FAD-binding PCMH-type" evidence="7">
    <location>
        <begin position="1"/>
        <end position="170"/>
    </location>
</feature>
<sequence length="510" mass="57266">MGLIDAHEERVEAVARRVRSFHERGVPFRIYHGATNSTRILKKDANEVVDTSALNHVISVDKNGLTAIVEPNVAMDALVDNLLAQGFIPKVVPEFPGITVGGSFSGTAAESSSFREGYFDRTVNWIEVVLADGTVVSASPTQNADLFYGAAGALGTLGVITLLEIQLQRTTKYVKVTYVPTGSITETLLKLEASAKKSTIIFLDAIQFSNNSGIVVAGSLEADGTPAVTEELPIVKFSRPCDPWFFLHAHCKLGHQLPSDCRTCALLSANERAQPSPPMIELVPVKDYLFRYDRGAFWMGSYGWDAMPLPFNRLGRRLLNPLFNTRTMYSVMHHSGQSQRFIVQDLAMPAENAEEFIKFVASELRIWPLWLCPIKGGSRVPFHSVRGEFTNRMTMNIGVWGLPHTATGKPLYYGRRSFPGFILLNRTIEAKVRSLGGLKWLYAHNYATEEEFWQSYDKQAYDELRRKWNANQLPTLWDKVGKEKHEWVPVNVLRGLWRGWLGKDYLLAKR</sequence>
<evidence type="ECO:0000256" key="5">
    <source>
        <dbReference type="ARBA" id="ARBA00023002"/>
    </source>
</evidence>
<dbReference type="GO" id="GO:0016020">
    <property type="term" value="C:membrane"/>
    <property type="evidence" value="ECO:0007669"/>
    <property type="project" value="UniProtKB-SubCell"/>
</dbReference>
<proteinExistence type="predicted"/>
<keyword evidence="3" id="KW-0812">Transmembrane</keyword>
<dbReference type="OrthoDB" id="415825at2759"/>
<dbReference type="InterPro" id="IPR036318">
    <property type="entry name" value="FAD-bd_PCMH-like_sf"/>
</dbReference>
<name>A0A0D2AFI7_9PEZI</name>